<gene>
    <name evidence="4" type="ORF">EHO59_11950</name>
</gene>
<dbReference type="PANTHER" id="PTHR10343">
    <property type="entry name" value="5'-AMP-ACTIVATED PROTEIN KINASE , BETA SUBUNIT"/>
    <property type="match status" value="1"/>
</dbReference>
<evidence type="ECO:0000313" key="4">
    <source>
        <dbReference type="EMBL" id="TGK00655.1"/>
    </source>
</evidence>
<dbReference type="EMBL" id="RQEP01000018">
    <property type="protein sequence ID" value="TGK00655.1"/>
    <property type="molecule type" value="Genomic_DNA"/>
</dbReference>
<protein>
    <submittedName>
        <fullName evidence="4">Carbohydrate-binding module 48</fullName>
    </submittedName>
</protein>
<dbReference type="OrthoDB" id="5451596at2"/>
<dbReference type="InterPro" id="IPR014756">
    <property type="entry name" value="Ig_E-set"/>
</dbReference>
<evidence type="ECO:0000256" key="1">
    <source>
        <dbReference type="ARBA" id="ARBA00010926"/>
    </source>
</evidence>
<name>A0A4R9FQL8_9LEPT</name>
<feature type="chain" id="PRO_5020627323" evidence="2">
    <location>
        <begin position="23"/>
        <end position="292"/>
    </location>
</feature>
<evidence type="ECO:0000259" key="3">
    <source>
        <dbReference type="Pfam" id="PF16561"/>
    </source>
</evidence>
<proteinExistence type="inferred from homology"/>
<accession>A0A4R9FQL8</accession>
<dbReference type="InterPro" id="IPR050827">
    <property type="entry name" value="CRP1_MDG1_kinase"/>
</dbReference>
<dbReference type="Gene3D" id="2.60.40.10">
    <property type="entry name" value="Immunoglobulins"/>
    <property type="match status" value="2"/>
</dbReference>
<keyword evidence="5" id="KW-1185">Reference proteome</keyword>
<dbReference type="InterPro" id="IPR013783">
    <property type="entry name" value="Ig-like_fold"/>
</dbReference>
<dbReference type="PANTHER" id="PTHR10343:SF84">
    <property type="entry name" value="5'-AMP-ACTIVATED PROTEIN KINASE SUBUNIT BETA-1"/>
    <property type="match status" value="1"/>
</dbReference>
<comment type="caution">
    <text evidence="4">The sequence shown here is derived from an EMBL/GenBank/DDBJ whole genome shotgun (WGS) entry which is preliminary data.</text>
</comment>
<feature type="domain" description="AMP-activated protein kinase glycogen-binding" evidence="3">
    <location>
        <begin position="95"/>
        <end position="170"/>
    </location>
</feature>
<dbReference type="AlphaFoldDB" id="A0A4R9FQL8"/>
<feature type="domain" description="AMP-activated protein kinase glycogen-binding" evidence="3">
    <location>
        <begin position="204"/>
        <end position="266"/>
    </location>
</feature>
<dbReference type="InterPro" id="IPR032640">
    <property type="entry name" value="AMPK1_CBM"/>
</dbReference>
<dbReference type="RefSeq" id="WP_135588287.1">
    <property type="nucleotide sequence ID" value="NZ_RQEP01000018.1"/>
</dbReference>
<evidence type="ECO:0000256" key="2">
    <source>
        <dbReference type="SAM" id="SignalP"/>
    </source>
</evidence>
<dbReference type="CDD" id="cd02859">
    <property type="entry name" value="E_set_AMPKbeta_like_N"/>
    <property type="match status" value="1"/>
</dbReference>
<feature type="signal peptide" evidence="2">
    <location>
        <begin position="1"/>
        <end position="22"/>
    </location>
</feature>
<comment type="similarity">
    <text evidence="1">Belongs to the 5'-AMP-activated protein kinase beta subunit family.</text>
</comment>
<dbReference type="SUPFAM" id="SSF81296">
    <property type="entry name" value="E set domains"/>
    <property type="match status" value="2"/>
</dbReference>
<dbReference type="Pfam" id="PF16561">
    <property type="entry name" value="AMPK1_CBM"/>
    <property type="match status" value="2"/>
</dbReference>
<dbReference type="Proteomes" id="UP000297453">
    <property type="component" value="Unassembled WGS sequence"/>
</dbReference>
<reference evidence="4" key="1">
    <citation type="journal article" date="2019" name="PLoS Negl. Trop. Dis.">
        <title>Revisiting the worldwide diversity of Leptospira species in the environment.</title>
        <authorList>
            <person name="Vincent A.T."/>
            <person name="Schiettekatte O."/>
            <person name="Bourhy P."/>
            <person name="Veyrier F.J."/>
            <person name="Picardeau M."/>
        </authorList>
    </citation>
    <scope>NUCLEOTIDE SEQUENCE [LARGE SCALE GENOMIC DNA]</scope>
    <source>
        <strain evidence="4">SSS9</strain>
    </source>
</reference>
<sequence>MFPVKKAKAIALLTLVLTFALAAEEAEDWIGAFRSVDYEEGEESLPEEKIYYFWQLENLRKAVPPRFIRFVDTAASLRTGKLLNRGVLFSFDGLSNDEVSVCGEFNHWQCIPLEKNDKGIFYGVVDIVGDGLYEAKPAYEYKFKVDGIFTHDPENSDTVEDGEGSLVSRIAYRQGGANKQTSTRILEDSPYEEKEFRTVEFRIYQPQAEMVSLVGEFNHWDPEADFLEKERNGVFRVIKKLKPGEYQYNFIVDGKIVLDTYNPLTVLREDTGEISSSLLIPDRNGVLERKAN</sequence>
<organism evidence="4 5">
    <name type="scientific">Leptospira semungkisensis</name>
    <dbReference type="NCBI Taxonomy" id="2484985"/>
    <lineage>
        <taxon>Bacteria</taxon>
        <taxon>Pseudomonadati</taxon>
        <taxon>Spirochaetota</taxon>
        <taxon>Spirochaetia</taxon>
        <taxon>Leptospirales</taxon>
        <taxon>Leptospiraceae</taxon>
        <taxon>Leptospira</taxon>
    </lineage>
</organism>
<keyword evidence="2" id="KW-0732">Signal</keyword>
<evidence type="ECO:0000313" key="5">
    <source>
        <dbReference type="Proteomes" id="UP000297453"/>
    </source>
</evidence>